<comment type="caution">
    <text evidence="4">The sequence shown here is derived from an EMBL/GenBank/DDBJ whole genome shotgun (WGS) entry which is preliminary data.</text>
</comment>
<dbReference type="Gene3D" id="3.40.50.300">
    <property type="entry name" value="P-loop containing nucleotide triphosphate hydrolases"/>
    <property type="match status" value="1"/>
</dbReference>
<sequence>MKEILRLFPPSFQKVLLEKVGWGRVQEIRLRVERPIEVISSSGYSVLDSLPVTADHLSYVLNQISQFSLYRFKDELKEGFITIEGGHRVGLAGKANTQEDKVETLKHISFMNIRVARSTKGQVSSLLPHLYDEKGWRSALIIGPPHSGKTTLLRELASVIGSPTGSYPSSKVAVVDERSEIAASLRGVPQLDVGARTDVMDACPKADGMMMMIRSMSPDVLIVDEIGGEKDARAVQEAVYTGVKVICSIHGTGVESVSRRPSVSGLLHDQVFERYINLERLSAGSAITWKVYNHVGQVLGEGEGGRMDGVDGRRYHSNRYNTGRV</sequence>
<keyword evidence="2" id="KW-0067">ATP-binding</keyword>
<dbReference type="InterPro" id="IPR014217">
    <property type="entry name" value="Spore_III_AA"/>
</dbReference>
<name>A0A845DQ50_9BACI</name>
<dbReference type="InterPro" id="IPR027417">
    <property type="entry name" value="P-loop_NTPase"/>
</dbReference>
<accession>A0A845DQ50</accession>
<evidence type="ECO:0000259" key="3">
    <source>
        <dbReference type="SMART" id="SM00382"/>
    </source>
</evidence>
<dbReference type="Pfam" id="PF19568">
    <property type="entry name" value="Spore_III_AA"/>
    <property type="match status" value="1"/>
</dbReference>
<proteinExistence type="predicted"/>
<dbReference type="InterPro" id="IPR003593">
    <property type="entry name" value="AAA+_ATPase"/>
</dbReference>
<protein>
    <submittedName>
        <fullName evidence="4">Stage III sporulation protein AA</fullName>
    </submittedName>
</protein>
<dbReference type="EMBL" id="WMET01000001">
    <property type="protein sequence ID" value="MYL19741.1"/>
    <property type="molecule type" value="Genomic_DNA"/>
</dbReference>
<evidence type="ECO:0000256" key="1">
    <source>
        <dbReference type="ARBA" id="ARBA00022741"/>
    </source>
</evidence>
<evidence type="ECO:0000313" key="5">
    <source>
        <dbReference type="Proteomes" id="UP000460949"/>
    </source>
</evidence>
<dbReference type="InterPro" id="IPR045735">
    <property type="entry name" value="Spore_III_AA_AAA+_ATPase"/>
</dbReference>
<reference evidence="4 5" key="1">
    <citation type="submission" date="2019-11" db="EMBL/GenBank/DDBJ databases">
        <title>Genome sequences of 17 halophilic strains isolated from different environments.</title>
        <authorList>
            <person name="Furrow R.E."/>
        </authorList>
    </citation>
    <scope>NUCLEOTIDE SEQUENCE [LARGE SCALE GENOMIC DNA]</scope>
    <source>
        <strain evidence="4 5">22511_23_Filter</strain>
    </source>
</reference>
<dbReference type="Proteomes" id="UP000460949">
    <property type="component" value="Unassembled WGS sequence"/>
</dbReference>
<keyword evidence="1" id="KW-0547">Nucleotide-binding</keyword>
<dbReference type="NCBIfam" id="TIGR02858">
    <property type="entry name" value="spore_III_AA"/>
    <property type="match status" value="1"/>
</dbReference>
<dbReference type="SMART" id="SM00382">
    <property type="entry name" value="AAA"/>
    <property type="match status" value="1"/>
</dbReference>
<dbReference type="PANTHER" id="PTHR20953">
    <property type="entry name" value="KINASE-RELATED"/>
    <property type="match status" value="1"/>
</dbReference>
<dbReference type="SUPFAM" id="SSF52540">
    <property type="entry name" value="P-loop containing nucleoside triphosphate hydrolases"/>
    <property type="match status" value="1"/>
</dbReference>
<dbReference type="AlphaFoldDB" id="A0A845DQ50"/>
<dbReference type="PANTHER" id="PTHR20953:SF3">
    <property type="entry name" value="P-LOOP CONTAINING NUCLEOSIDE TRIPHOSPHATE HYDROLASES SUPERFAMILY PROTEIN"/>
    <property type="match status" value="1"/>
</dbReference>
<feature type="domain" description="AAA+ ATPase" evidence="3">
    <location>
        <begin position="135"/>
        <end position="277"/>
    </location>
</feature>
<evidence type="ECO:0000313" key="4">
    <source>
        <dbReference type="EMBL" id="MYL19741.1"/>
    </source>
</evidence>
<gene>
    <name evidence="4" type="primary">spoIIIAA</name>
    <name evidence="4" type="ORF">GLW04_07550</name>
</gene>
<dbReference type="RefSeq" id="WP_160836096.1">
    <property type="nucleotide sequence ID" value="NZ_WMET01000001.1"/>
</dbReference>
<evidence type="ECO:0000256" key="2">
    <source>
        <dbReference type="ARBA" id="ARBA00022840"/>
    </source>
</evidence>
<organism evidence="4 5">
    <name type="scientific">Halobacillus litoralis</name>
    <dbReference type="NCBI Taxonomy" id="45668"/>
    <lineage>
        <taxon>Bacteria</taxon>
        <taxon>Bacillati</taxon>
        <taxon>Bacillota</taxon>
        <taxon>Bacilli</taxon>
        <taxon>Bacillales</taxon>
        <taxon>Bacillaceae</taxon>
        <taxon>Halobacillus</taxon>
    </lineage>
</organism>
<dbReference type="OrthoDB" id="9768243at2"/>
<dbReference type="GO" id="GO:0005524">
    <property type="term" value="F:ATP binding"/>
    <property type="evidence" value="ECO:0007669"/>
    <property type="project" value="UniProtKB-KW"/>
</dbReference>